<dbReference type="Proteomes" id="UP001597277">
    <property type="component" value="Unassembled WGS sequence"/>
</dbReference>
<evidence type="ECO:0000313" key="3">
    <source>
        <dbReference type="Proteomes" id="UP001597277"/>
    </source>
</evidence>
<proteinExistence type="predicted"/>
<reference evidence="3" key="1">
    <citation type="journal article" date="2019" name="Int. J. Syst. Evol. Microbiol.">
        <title>The Global Catalogue of Microorganisms (GCM) 10K type strain sequencing project: providing services to taxonomists for standard genome sequencing and annotation.</title>
        <authorList>
            <consortium name="The Broad Institute Genomics Platform"/>
            <consortium name="The Broad Institute Genome Sequencing Center for Infectious Disease"/>
            <person name="Wu L."/>
            <person name="Ma J."/>
        </authorList>
    </citation>
    <scope>NUCLEOTIDE SEQUENCE [LARGE SCALE GENOMIC DNA]</scope>
    <source>
        <strain evidence="3">JCM 17130</strain>
    </source>
</reference>
<keyword evidence="1" id="KW-0472">Membrane</keyword>
<comment type="caution">
    <text evidence="2">The sequence shown here is derived from an EMBL/GenBank/DDBJ whole genome shotgun (WGS) entry which is preliminary data.</text>
</comment>
<evidence type="ECO:0000256" key="1">
    <source>
        <dbReference type="SAM" id="Phobius"/>
    </source>
</evidence>
<dbReference type="RefSeq" id="WP_388007718.1">
    <property type="nucleotide sequence ID" value="NZ_JBHUEE010000007.1"/>
</dbReference>
<gene>
    <name evidence="2" type="ORF">ACFSE6_13035</name>
</gene>
<keyword evidence="1" id="KW-0812">Transmembrane</keyword>
<keyword evidence="3" id="KW-1185">Reference proteome</keyword>
<evidence type="ECO:0000313" key="2">
    <source>
        <dbReference type="EMBL" id="MFD1718766.1"/>
    </source>
</evidence>
<accession>A0ABW4L9R4</accession>
<dbReference type="EMBL" id="JBHUEE010000007">
    <property type="protein sequence ID" value="MFD1718766.1"/>
    <property type="molecule type" value="Genomic_DNA"/>
</dbReference>
<protein>
    <submittedName>
        <fullName evidence="2">DUF3137 domain-containing protein</fullName>
    </submittedName>
</protein>
<feature type="transmembrane region" description="Helical" evidence="1">
    <location>
        <begin position="6"/>
        <end position="24"/>
    </location>
</feature>
<keyword evidence="1" id="KW-1133">Transmembrane helix</keyword>
<sequence length="226" mass="25258">MEAVLPYVTFVVVAAVAMVGAILARRQRKKRRAALRAWANAHGWSYSDTAPGLGNGLRGGPFGRGHSRSSTEAVWGTYQGRAATSFRYTYKITSGSGKNRRTRTYHHHVLAVQLPAVLPPIELSQENFFTRTFSNDIQLEHAAFNDEWRVQSDYPRAAYDVLHPRTMERLMRPDLVGANILIEGGRIFLWRRGQPDPGAIAYGLTVLTELVDLIPGFVWDNARGHA</sequence>
<organism evidence="2 3">
    <name type="scientific">Georgenia deserti</name>
    <dbReference type="NCBI Taxonomy" id="2093781"/>
    <lineage>
        <taxon>Bacteria</taxon>
        <taxon>Bacillati</taxon>
        <taxon>Actinomycetota</taxon>
        <taxon>Actinomycetes</taxon>
        <taxon>Micrococcales</taxon>
        <taxon>Bogoriellaceae</taxon>
        <taxon>Georgenia</taxon>
    </lineage>
</organism>
<name>A0ABW4L9R4_9MICO</name>